<evidence type="ECO:0000313" key="3">
    <source>
        <dbReference type="Proteomes" id="UP000008152"/>
    </source>
</evidence>
<evidence type="ECO:0000313" key="2">
    <source>
        <dbReference type="EMBL" id="ABU74214.1"/>
    </source>
</evidence>
<feature type="region of interest" description="Disordered" evidence="1">
    <location>
        <begin position="1"/>
        <end position="36"/>
    </location>
</feature>
<feature type="compositionally biased region" description="Basic and acidic residues" evidence="1">
    <location>
        <begin position="13"/>
        <end position="36"/>
    </location>
</feature>
<accession>A7N6F2</accession>
<organism evidence="2 3">
    <name type="scientific">Vibrio campbellii (strain ATCC BAA-1116)</name>
    <dbReference type="NCBI Taxonomy" id="2902295"/>
    <lineage>
        <taxon>Bacteria</taxon>
        <taxon>Pseudomonadati</taxon>
        <taxon>Pseudomonadota</taxon>
        <taxon>Gammaproteobacteria</taxon>
        <taxon>Vibrionales</taxon>
        <taxon>Vibrionaceae</taxon>
        <taxon>Vibrio</taxon>
    </lineage>
</organism>
<dbReference type="EMBL" id="CP000790">
    <property type="protein sequence ID" value="ABU74214.1"/>
    <property type="molecule type" value="Genomic_DNA"/>
</dbReference>
<sequence length="36" mass="3946">MTNDNAEVSRYTAVDDSRVVGNRADDNMVDDDSRAA</sequence>
<protein>
    <submittedName>
        <fullName evidence="2">Uncharacterized protein</fullName>
    </submittedName>
</protein>
<dbReference type="KEGG" id="vha:VIBHAR_06323"/>
<gene>
    <name evidence="2" type="ordered locus">VIBHAR_06323</name>
</gene>
<dbReference type="AlphaFoldDB" id="A7N6F2"/>
<dbReference type="PATRIC" id="fig|338187.36.peg.5180"/>
<evidence type="ECO:0000256" key="1">
    <source>
        <dbReference type="SAM" id="MobiDB-lite"/>
    </source>
</evidence>
<reference evidence="2 3" key="1">
    <citation type="submission" date="2007-08" db="EMBL/GenBank/DDBJ databases">
        <authorList>
            <consortium name="The Vibrio harveyi Genome Sequencing Project"/>
            <person name="Bassler B."/>
            <person name="Clifton S.W."/>
            <person name="Fulton L."/>
            <person name="Delehaunty K."/>
            <person name="Fronick C."/>
            <person name="Harrison M."/>
            <person name="Markivic C."/>
            <person name="Fulton R."/>
            <person name="Tin-Wollam A.-M."/>
            <person name="Shah N."/>
            <person name="Pepin K."/>
            <person name="Nash W."/>
            <person name="Thiruvilangam P."/>
            <person name="Bhonagiri V."/>
            <person name="Waters C."/>
            <person name="Tu K.C."/>
            <person name="Irgon J."/>
            <person name="Wilson R.K."/>
        </authorList>
    </citation>
    <scope>NUCLEOTIDE SEQUENCE [LARGE SCALE GENOMIC DNA]</scope>
    <source>
        <strain evidence="3">ATCC BAA-1116 / BB120</strain>
    </source>
</reference>
<name>A7N6F2_VIBC1</name>
<proteinExistence type="predicted"/>
<dbReference type="Proteomes" id="UP000008152">
    <property type="component" value="Chromosome II"/>
</dbReference>